<feature type="domain" description="PurM-like C-terminal" evidence="7">
    <location>
        <begin position="165"/>
        <end position="343"/>
    </location>
</feature>
<dbReference type="InterPro" id="IPR036921">
    <property type="entry name" value="PurM-like_N_sf"/>
</dbReference>
<keyword evidence="5" id="KW-0711">Selenium</keyword>
<keyword evidence="9" id="KW-1185">Reference proteome</keyword>
<keyword evidence="3 8" id="KW-0418">Kinase</keyword>
<reference evidence="9" key="1">
    <citation type="submission" date="2016-06" db="EMBL/GenBank/DDBJ databases">
        <authorList>
            <person name="Xu Y."/>
            <person name="Nagy A."/>
            <person name="Yan X."/>
            <person name="Kim S.W."/>
            <person name="Haley B."/>
            <person name="Liu N.T."/>
            <person name="Nou X."/>
        </authorList>
    </citation>
    <scope>NUCLEOTIDE SEQUENCE [LARGE SCALE GENOMIC DNA]</scope>
    <source>
        <strain evidence="9">ATCC 49129</strain>
    </source>
</reference>
<evidence type="ECO:0000256" key="5">
    <source>
        <dbReference type="ARBA" id="ARBA00023266"/>
    </source>
</evidence>
<dbReference type="SUPFAM" id="SSF56042">
    <property type="entry name" value="PurM C-terminal domain-like"/>
    <property type="match status" value="1"/>
</dbReference>
<dbReference type="Gene3D" id="3.90.650.10">
    <property type="entry name" value="PurM-like C-terminal domain"/>
    <property type="match status" value="1"/>
</dbReference>
<protein>
    <submittedName>
        <fullName evidence="8">Selenide, water dikinase SelD</fullName>
    </submittedName>
</protein>
<gene>
    <name evidence="8" type="ORF">A9Y76_04795</name>
</gene>
<evidence type="ECO:0000259" key="6">
    <source>
        <dbReference type="Pfam" id="PF00586"/>
    </source>
</evidence>
<dbReference type="PANTHER" id="PTHR10256">
    <property type="entry name" value="SELENIDE, WATER DIKINASE"/>
    <property type="match status" value="1"/>
</dbReference>
<dbReference type="PANTHER" id="PTHR10256:SF0">
    <property type="entry name" value="INACTIVE SELENIDE, WATER DIKINASE-LIKE PROTEIN-RELATED"/>
    <property type="match status" value="1"/>
</dbReference>
<sequence length="347" mass="36846">MRFIDLATDGGCSKKAPAIDLENLLDDLVGRAPTAFMPDLNVAFPDSGRYSVGDTELLATVDVLFPMVPDPQDFGRVVVNHVLGDIYASFGTPKFALAHLGVPYGMDASSDVVTRMMAGALAELSDAGVTLVGGHTLAKQTDLSLGFSVVGTPVPKNQTRARAPRPGDPMFLTKPLGSSVASILWKTSAAKDDELRDVLTEGVLKRSAAHADVLHQIGIEQCTDVTGFGLVNHAHRLLLRQGVAAQIAVADLPIYSSLGPYLDRGELPTTSLYFDNLSFAEKFSNAAALRSHPRAPLLFDAQVAGGLVFVLPVENRSTTLQLFEQMGLTAQMIGHCIEGPAGKILLA</sequence>
<dbReference type="GeneID" id="61525330"/>
<evidence type="ECO:0000256" key="3">
    <source>
        <dbReference type="ARBA" id="ARBA00022777"/>
    </source>
</evidence>
<dbReference type="Proteomes" id="UP000078572">
    <property type="component" value="Chromosome 1"/>
</dbReference>
<evidence type="ECO:0000313" key="8">
    <source>
        <dbReference type="EMBL" id="ANJ71827.1"/>
    </source>
</evidence>
<dbReference type="Pfam" id="PF02769">
    <property type="entry name" value="AIRS_C"/>
    <property type="match status" value="1"/>
</dbReference>
<keyword evidence="4" id="KW-0067">ATP-binding</keyword>
<dbReference type="GO" id="GO:0016260">
    <property type="term" value="P:selenocysteine biosynthetic process"/>
    <property type="evidence" value="ECO:0007669"/>
    <property type="project" value="TreeGrafter"/>
</dbReference>
<evidence type="ECO:0000256" key="4">
    <source>
        <dbReference type="ARBA" id="ARBA00022840"/>
    </source>
</evidence>
<dbReference type="InterPro" id="IPR016188">
    <property type="entry name" value="PurM-like_N"/>
</dbReference>
<dbReference type="Gene3D" id="3.30.1330.10">
    <property type="entry name" value="PurM-like, N-terminal domain"/>
    <property type="match status" value="1"/>
</dbReference>
<dbReference type="InterPro" id="IPR010918">
    <property type="entry name" value="PurM-like_C_dom"/>
</dbReference>
<feature type="domain" description="PurM-like N-terminal" evidence="6">
    <location>
        <begin position="52"/>
        <end position="151"/>
    </location>
</feature>
<dbReference type="InterPro" id="IPR004536">
    <property type="entry name" value="SPS/SelD"/>
</dbReference>
<dbReference type="GO" id="GO:0005524">
    <property type="term" value="F:ATP binding"/>
    <property type="evidence" value="ECO:0007669"/>
    <property type="project" value="UniProtKB-KW"/>
</dbReference>
<dbReference type="EMBL" id="CP016022">
    <property type="protein sequence ID" value="ANJ71827.1"/>
    <property type="molecule type" value="Genomic_DNA"/>
</dbReference>
<keyword evidence="1" id="KW-0808">Transferase</keyword>
<evidence type="ECO:0000256" key="2">
    <source>
        <dbReference type="ARBA" id="ARBA00022741"/>
    </source>
</evidence>
<dbReference type="InterPro" id="IPR036676">
    <property type="entry name" value="PurM-like_C_sf"/>
</dbReference>
<dbReference type="AlphaFoldDB" id="A0A191ZUR5"/>
<evidence type="ECO:0000313" key="9">
    <source>
        <dbReference type="Proteomes" id="UP000078572"/>
    </source>
</evidence>
<keyword evidence="2" id="KW-0547">Nucleotide-binding</keyword>
<organism evidence="8 9">
    <name type="scientific">Ralstonia insidiosa</name>
    <dbReference type="NCBI Taxonomy" id="190721"/>
    <lineage>
        <taxon>Bacteria</taxon>
        <taxon>Pseudomonadati</taxon>
        <taxon>Pseudomonadota</taxon>
        <taxon>Betaproteobacteria</taxon>
        <taxon>Burkholderiales</taxon>
        <taxon>Burkholderiaceae</taxon>
        <taxon>Ralstonia</taxon>
    </lineage>
</organism>
<accession>A0A191ZUR5</accession>
<dbReference type="GO" id="GO:0004756">
    <property type="term" value="F:selenide, water dikinase activity"/>
    <property type="evidence" value="ECO:0007669"/>
    <property type="project" value="TreeGrafter"/>
</dbReference>
<dbReference type="RefSeq" id="WP_064802407.1">
    <property type="nucleotide sequence ID" value="NZ_CP016022.1"/>
</dbReference>
<dbReference type="SUPFAM" id="SSF55326">
    <property type="entry name" value="PurM N-terminal domain-like"/>
    <property type="match status" value="1"/>
</dbReference>
<proteinExistence type="predicted"/>
<dbReference type="NCBIfam" id="TIGR00476">
    <property type="entry name" value="selD"/>
    <property type="match status" value="1"/>
</dbReference>
<dbReference type="Pfam" id="PF00586">
    <property type="entry name" value="AIRS"/>
    <property type="match status" value="1"/>
</dbReference>
<name>A0A191ZUR5_9RALS</name>
<evidence type="ECO:0000259" key="7">
    <source>
        <dbReference type="Pfam" id="PF02769"/>
    </source>
</evidence>
<evidence type="ECO:0000256" key="1">
    <source>
        <dbReference type="ARBA" id="ARBA00022679"/>
    </source>
</evidence>
<dbReference type="GO" id="GO:0005737">
    <property type="term" value="C:cytoplasm"/>
    <property type="evidence" value="ECO:0007669"/>
    <property type="project" value="TreeGrafter"/>
</dbReference>